<keyword evidence="2" id="KW-1185">Reference proteome</keyword>
<protein>
    <submittedName>
        <fullName evidence="1">Uncharacterized protein</fullName>
    </submittedName>
</protein>
<name>A0ACC2G0T2_DALPE</name>
<gene>
    <name evidence="1" type="ORF">DPEC_G00227170</name>
</gene>
<evidence type="ECO:0000313" key="1">
    <source>
        <dbReference type="EMBL" id="KAJ7997264.1"/>
    </source>
</evidence>
<organism evidence="1 2">
    <name type="scientific">Dallia pectoralis</name>
    <name type="common">Alaska blackfish</name>
    <dbReference type="NCBI Taxonomy" id="75939"/>
    <lineage>
        <taxon>Eukaryota</taxon>
        <taxon>Metazoa</taxon>
        <taxon>Chordata</taxon>
        <taxon>Craniata</taxon>
        <taxon>Vertebrata</taxon>
        <taxon>Euteleostomi</taxon>
        <taxon>Actinopterygii</taxon>
        <taxon>Neopterygii</taxon>
        <taxon>Teleostei</taxon>
        <taxon>Protacanthopterygii</taxon>
        <taxon>Esociformes</taxon>
        <taxon>Umbridae</taxon>
        <taxon>Dallia</taxon>
    </lineage>
</organism>
<reference evidence="1" key="1">
    <citation type="submission" date="2021-05" db="EMBL/GenBank/DDBJ databases">
        <authorList>
            <person name="Pan Q."/>
            <person name="Jouanno E."/>
            <person name="Zahm M."/>
            <person name="Klopp C."/>
            <person name="Cabau C."/>
            <person name="Louis A."/>
            <person name="Berthelot C."/>
            <person name="Parey E."/>
            <person name="Roest Crollius H."/>
            <person name="Montfort J."/>
            <person name="Robinson-Rechavi M."/>
            <person name="Bouchez O."/>
            <person name="Lampietro C."/>
            <person name="Lopez Roques C."/>
            <person name="Donnadieu C."/>
            <person name="Postlethwait J."/>
            <person name="Bobe J."/>
            <person name="Dillon D."/>
            <person name="Chandos A."/>
            <person name="von Hippel F."/>
            <person name="Guiguen Y."/>
        </authorList>
    </citation>
    <scope>NUCLEOTIDE SEQUENCE</scope>
    <source>
        <strain evidence="1">YG-Jan2019</strain>
    </source>
</reference>
<comment type="caution">
    <text evidence="1">The sequence shown here is derived from an EMBL/GenBank/DDBJ whole genome shotgun (WGS) entry which is preliminary data.</text>
</comment>
<dbReference type="Proteomes" id="UP001157502">
    <property type="component" value="Chromosome 19"/>
</dbReference>
<sequence length="131" mass="14426">MCPTPHSATRYSRGSNVCLNISLSTPSPPSNLSSLSISAPPNPPNASPRPKLAVLVWGAKRRWMATLSEWEKKGVRSFENSRFAAAVRPHSLTPPSGLRPGWPEERRRGQRALEQRGWTGAKPDPDTTRAF</sequence>
<evidence type="ECO:0000313" key="2">
    <source>
        <dbReference type="Proteomes" id="UP001157502"/>
    </source>
</evidence>
<accession>A0ACC2G0T2</accession>
<proteinExistence type="predicted"/>
<dbReference type="EMBL" id="CM055746">
    <property type="protein sequence ID" value="KAJ7997264.1"/>
    <property type="molecule type" value="Genomic_DNA"/>
</dbReference>